<dbReference type="InterPro" id="IPR011747">
    <property type="entry name" value="CHP02241"/>
</dbReference>
<organism evidence="1 2">
    <name type="scientific">Aquimarina algicola</name>
    <dbReference type="NCBI Taxonomy" id="2589995"/>
    <lineage>
        <taxon>Bacteria</taxon>
        <taxon>Pseudomonadati</taxon>
        <taxon>Bacteroidota</taxon>
        <taxon>Flavobacteriia</taxon>
        <taxon>Flavobacteriales</taxon>
        <taxon>Flavobacteriaceae</taxon>
        <taxon>Aquimarina</taxon>
    </lineage>
</organism>
<comment type="caution">
    <text evidence="1">The sequence shown here is derived from an EMBL/GenBank/DDBJ whole genome shotgun (WGS) entry which is preliminary data.</text>
</comment>
<dbReference type="Proteomes" id="UP000315540">
    <property type="component" value="Unassembled WGS sequence"/>
</dbReference>
<protein>
    <submittedName>
        <fullName evidence="1">Phage tail protein</fullName>
    </submittedName>
</protein>
<dbReference type="EMBL" id="VFWZ01000006">
    <property type="protein sequence ID" value="TPN83952.1"/>
    <property type="molecule type" value="Genomic_DNA"/>
</dbReference>
<dbReference type="PANTHER" id="PTHR38009:SF1">
    <property type="entry name" value="CONSERVED HYPOTHETICAL PHAGE TAIL PROTEIN"/>
    <property type="match status" value="1"/>
</dbReference>
<name>A0A504J600_9FLAO</name>
<reference evidence="1 2" key="1">
    <citation type="submission" date="2019-06" db="EMBL/GenBank/DDBJ databases">
        <authorList>
            <person name="Meng X."/>
        </authorList>
    </citation>
    <scope>NUCLEOTIDE SEQUENCE [LARGE SCALE GENOMIC DNA]</scope>
    <source>
        <strain evidence="1 2">M625</strain>
    </source>
</reference>
<dbReference type="NCBIfam" id="TIGR02241">
    <property type="entry name" value="conserved hypothetical phage tail region protein"/>
    <property type="match status" value="1"/>
</dbReference>
<evidence type="ECO:0000313" key="1">
    <source>
        <dbReference type="EMBL" id="TPN83952.1"/>
    </source>
</evidence>
<dbReference type="Pfam" id="PF06841">
    <property type="entry name" value="Phage_T4_gp19"/>
    <property type="match status" value="1"/>
</dbReference>
<gene>
    <name evidence="1" type="ORF">FHK87_18480</name>
</gene>
<dbReference type="GO" id="GO:0005198">
    <property type="term" value="F:structural molecule activity"/>
    <property type="evidence" value="ECO:0007669"/>
    <property type="project" value="InterPro"/>
</dbReference>
<dbReference type="AlphaFoldDB" id="A0A504J600"/>
<evidence type="ECO:0000313" key="2">
    <source>
        <dbReference type="Proteomes" id="UP000315540"/>
    </source>
</evidence>
<proteinExistence type="predicted"/>
<dbReference type="InterPro" id="IPR010667">
    <property type="entry name" value="Phage_T4_Gp19"/>
</dbReference>
<dbReference type="RefSeq" id="WP_140595260.1">
    <property type="nucleotide sequence ID" value="NZ_VFWZ01000006.1"/>
</dbReference>
<accession>A0A504J600</accession>
<dbReference type="OrthoDB" id="9799891at2"/>
<dbReference type="PANTHER" id="PTHR38009">
    <property type="entry name" value="CONSERVED HYPOTHETICAL PHAGE TAIL PROTEIN"/>
    <property type="match status" value="1"/>
</dbReference>
<sequence length="150" mass="17403">MYQIVGFHFKVSFLNLPESKEVDVQFQSVSGLDVQIEKEAFKEGGENRFEHSLPGRRKYTTLTLKRGILKPKDSGLTRWCQEAFQNLVVEPIGKVNVELLNENHSVLMHWELSHVWPVSWKVGELNAEKGEVLIETLELNYNYFKLVNQN</sequence>
<keyword evidence="2" id="KW-1185">Reference proteome</keyword>